<keyword evidence="4" id="KW-1185">Reference proteome</keyword>
<evidence type="ECO:0000259" key="2">
    <source>
        <dbReference type="Pfam" id="PF13628"/>
    </source>
</evidence>
<evidence type="ECO:0000313" key="4">
    <source>
        <dbReference type="Proteomes" id="UP000091926"/>
    </source>
</evidence>
<evidence type="ECO:0000313" key="3">
    <source>
        <dbReference type="EMBL" id="ANN76511.1"/>
    </source>
</evidence>
<sequence>MKLYRAALLVSFASLLGIAGCAMHRDGSSDMLSMQDRTFLENAAQGSFAEIQGSQMALDKSTNADVRAFATAMVKDHTAANQKLTALAARKGYNPPTGPSVIQATELKALGLLSGNAFDKTYIDRIGVAAHEATIQQFETAASGADDPDVRSFARGLLPSLRHHLQMAQAINEKQKSQ</sequence>
<proteinExistence type="predicted"/>
<dbReference type="AlphaFoldDB" id="A0A193GAL7"/>
<dbReference type="PROSITE" id="PS51257">
    <property type="entry name" value="PROKAR_LIPOPROTEIN"/>
    <property type="match status" value="1"/>
</dbReference>
<dbReference type="Proteomes" id="UP000091926">
    <property type="component" value="Chromosome"/>
</dbReference>
<dbReference type="KEGG" id="bfz:BAU07_04735"/>
<dbReference type="STRING" id="463014.BAU07_04735"/>
<gene>
    <name evidence="3" type="ORF">BAU07_04735</name>
</gene>
<feature type="domain" description="DUF4142" evidence="2">
    <location>
        <begin position="35"/>
        <end position="171"/>
    </location>
</feature>
<evidence type="ECO:0000256" key="1">
    <source>
        <dbReference type="SAM" id="SignalP"/>
    </source>
</evidence>
<dbReference type="InterPro" id="IPR025419">
    <property type="entry name" value="DUF4142"/>
</dbReference>
<dbReference type="Gene3D" id="1.20.1260.10">
    <property type="match status" value="1"/>
</dbReference>
<dbReference type="Pfam" id="PF13628">
    <property type="entry name" value="DUF4142"/>
    <property type="match status" value="1"/>
</dbReference>
<name>A0A193GAL7_9BORD</name>
<keyword evidence="1" id="KW-0732">Signal</keyword>
<reference evidence="3 4" key="1">
    <citation type="submission" date="2016-06" db="EMBL/GenBank/DDBJ databases">
        <title>Complete genome sequences of Bordetella bronchialis and Bordetella flabilis.</title>
        <authorList>
            <person name="LiPuma J.J."/>
            <person name="Spilker T."/>
        </authorList>
    </citation>
    <scope>NUCLEOTIDE SEQUENCE [LARGE SCALE GENOMIC DNA]</scope>
    <source>
        <strain evidence="3 4">AU10664</strain>
    </source>
</reference>
<protein>
    <recommendedName>
        <fullName evidence="2">DUF4142 domain-containing protein</fullName>
    </recommendedName>
</protein>
<feature type="chain" id="PRO_5008258799" description="DUF4142 domain-containing protein" evidence="1">
    <location>
        <begin position="25"/>
        <end position="178"/>
    </location>
</feature>
<dbReference type="PANTHER" id="PTHR38593:SF1">
    <property type="entry name" value="BLR2558 PROTEIN"/>
    <property type="match status" value="1"/>
</dbReference>
<organism evidence="3 4">
    <name type="scientific">Bordetella flabilis</name>
    <dbReference type="NCBI Taxonomy" id="463014"/>
    <lineage>
        <taxon>Bacteria</taxon>
        <taxon>Pseudomonadati</taxon>
        <taxon>Pseudomonadota</taxon>
        <taxon>Betaproteobacteria</taxon>
        <taxon>Burkholderiales</taxon>
        <taxon>Alcaligenaceae</taxon>
        <taxon>Bordetella</taxon>
    </lineage>
</organism>
<dbReference type="RefSeq" id="WP_066654558.1">
    <property type="nucleotide sequence ID" value="NZ_CBCSCL010000022.1"/>
</dbReference>
<dbReference type="EMBL" id="CP016172">
    <property type="protein sequence ID" value="ANN76511.1"/>
    <property type="molecule type" value="Genomic_DNA"/>
</dbReference>
<dbReference type="InterPro" id="IPR012347">
    <property type="entry name" value="Ferritin-like"/>
</dbReference>
<dbReference type="PANTHER" id="PTHR38593">
    <property type="entry name" value="BLR2558 PROTEIN"/>
    <property type="match status" value="1"/>
</dbReference>
<accession>A0A193GAL7</accession>
<dbReference type="OrthoDB" id="118677at2"/>
<feature type="signal peptide" evidence="1">
    <location>
        <begin position="1"/>
        <end position="24"/>
    </location>
</feature>